<sequence>MMTEPCDLSAVAARALIGQRKLSPVELTDSCIRRIEAVDPAVNAVVARSFETARKTAREREAAVMRGETLGGVHGLPLGVKDLIDAEGLPTSFGSVLFADNVARQDEAIVAMLKREGAIVLGKTNVPEWGAGGNTRNAVYGATGNPFDPNRSAAGSSGGSAVALATGMVPLATGSDTGGSVRNPASFCGVVGFRPSPGLIASNSRNMAWLQISQLGPMARTVSDVCLMLSCMLDRDARDPLSAILHAGGAPSPALYRNPPGVDLSALRIAATSDFGFAPTEGAVARAFRQKLNSFETVFRKVEWAHPDCTGADEVFSILRAVAFLGRHRELVEKFPDKVGPNVRDNVAEGLGYSAADVARALSMQTDLYRRWQAFFADYDFIVAPAVTISPRPWSELYPAEIDGRPTKSYFHWLALAYAVTNVGHPTVAIPAGRDGAGLPIGIQVIGPRGGDLLTLAVAREIEAVLAANPDTARPVPDIAWLARQPPIADKPGFLAFD</sequence>
<dbReference type="PANTHER" id="PTHR11895">
    <property type="entry name" value="TRANSAMIDASE"/>
    <property type="match status" value="1"/>
</dbReference>
<keyword evidence="3" id="KW-1185">Reference proteome</keyword>
<name>A0ABV4GQR3_9BRAD</name>
<dbReference type="GO" id="GO:0004040">
    <property type="term" value="F:amidase activity"/>
    <property type="evidence" value="ECO:0007669"/>
    <property type="project" value="UniProtKB-EC"/>
</dbReference>
<dbReference type="InterPro" id="IPR000120">
    <property type="entry name" value="Amidase"/>
</dbReference>
<feature type="domain" description="Amidase" evidence="1">
    <location>
        <begin position="26"/>
        <end position="455"/>
    </location>
</feature>
<dbReference type="EMBL" id="JBGBZN010000002">
    <property type="protein sequence ID" value="MEY9474280.1"/>
    <property type="molecule type" value="Genomic_DNA"/>
</dbReference>
<accession>A0ABV4GQR3</accession>
<evidence type="ECO:0000313" key="3">
    <source>
        <dbReference type="Proteomes" id="UP001565474"/>
    </source>
</evidence>
<dbReference type="Proteomes" id="UP001565474">
    <property type="component" value="Unassembled WGS sequence"/>
</dbReference>
<dbReference type="SUPFAM" id="SSF75304">
    <property type="entry name" value="Amidase signature (AS) enzymes"/>
    <property type="match status" value="1"/>
</dbReference>
<dbReference type="Gene3D" id="3.90.1300.10">
    <property type="entry name" value="Amidase signature (AS) domain"/>
    <property type="match status" value="1"/>
</dbReference>
<evidence type="ECO:0000313" key="2">
    <source>
        <dbReference type="EMBL" id="MEY9474280.1"/>
    </source>
</evidence>
<proteinExistence type="predicted"/>
<protein>
    <submittedName>
        <fullName evidence="2">Amidase</fullName>
        <ecNumber evidence="2">3.5.1.4</ecNumber>
    </submittedName>
</protein>
<organism evidence="2 3">
    <name type="scientific">Bradyrhizobium yuanmingense</name>
    <dbReference type="NCBI Taxonomy" id="108015"/>
    <lineage>
        <taxon>Bacteria</taxon>
        <taxon>Pseudomonadati</taxon>
        <taxon>Pseudomonadota</taxon>
        <taxon>Alphaproteobacteria</taxon>
        <taxon>Hyphomicrobiales</taxon>
        <taxon>Nitrobacteraceae</taxon>
        <taxon>Bradyrhizobium</taxon>
    </lineage>
</organism>
<dbReference type="EC" id="3.5.1.4" evidence="2"/>
<reference evidence="2 3" key="1">
    <citation type="submission" date="2024-07" db="EMBL/GenBank/DDBJ databases">
        <title>Genomic Encyclopedia of Type Strains, Phase V (KMG-V): Genome sequencing to study the core and pangenomes of soil and plant-associated prokaryotes.</title>
        <authorList>
            <person name="Whitman W."/>
        </authorList>
    </citation>
    <scope>NUCLEOTIDE SEQUENCE [LARGE SCALE GENOMIC DNA]</scope>
    <source>
        <strain evidence="2 3">USDA 222</strain>
    </source>
</reference>
<gene>
    <name evidence="2" type="ORF">ABH992_006679</name>
</gene>
<dbReference type="Pfam" id="PF01425">
    <property type="entry name" value="Amidase"/>
    <property type="match status" value="1"/>
</dbReference>
<dbReference type="InterPro" id="IPR023631">
    <property type="entry name" value="Amidase_dom"/>
</dbReference>
<evidence type="ECO:0000259" key="1">
    <source>
        <dbReference type="Pfam" id="PF01425"/>
    </source>
</evidence>
<keyword evidence="2" id="KW-0378">Hydrolase</keyword>
<dbReference type="PANTHER" id="PTHR11895:SF76">
    <property type="entry name" value="INDOLEACETAMIDE HYDROLASE"/>
    <property type="match status" value="1"/>
</dbReference>
<comment type="caution">
    <text evidence="2">The sequence shown here is derived from an EMBL/GenBank/DDBJ whole genome shotgun (WGS) entry which is preliminary data.</text>
</comment>
<dbReference type="InterPro" id="IPR036928">
    <property type="entry name" value="AS_sf"/>
</dbReference>